<dbReference type="PANTHER" id="PTHR48438">
    <property type="entry name" value="ALPHA-(1,3)-FUCOSYLTRANSFERASE C-RELATED"/>
    <property type="match status" value="1"/>
</dbReference>
<dbReference type="STRING" id="32264.T1KST1"/>
<keyword evidence="5 7" id="KW-0808">Transferase</keyword>
<protein>
    <recommendedName>
        <fullName evidence="7">Fucosyltransferase</fullName>
        <ecNumber evidence="7">2.4.1.-</ecNumber>
    </recommendedName>
</protein>
<sequence>MKINFIFNQIFIDRHIITMGAHPEDYKRSAPANSYIHVDDFLSPRHLAQYLDQLDANDTLFNQYLNWKGSGEFINTYFWCRLCAMLHAPIKPKSYDDLANWWYASSICTADQWQ</sequence>
<dbReference type="Pfam" id="PF00852">
    <property type="entry name" value="Glyco_transf_10"/>
    <property type="match status" value="1"/>
</dbReference>
<dbReference type="GO" id="GO:0008417">
    <property type="term" value="F:fucosyltransferase activity"/>
    <property type="evidence" value="ECO:0007669"/>
    <property type="project" value="InterPro"/>
</dbReference>
<keyword evidence="10" id="KW-1185">Reference proteome</keyword>
<dbReference type="eggNOG" id="KOG2619">
    <property type="taxonomic scope" value="Eukaryota"/>
</dbReference>
<dbReference type="InterPro" id="IPR038577">
    <property type="entry name" value="GT10-like_C_sf"/>
</dbReference>
<reference evidence="10" key="1">
    <citation type="submission" date="2011-08" db="EMBL/GenBank/DDBJ databases">
        <authorList>
            <person name="Rombauts S."/>
        </authorList>
    </citation>
    <scope>NUCLEOTIDE SEQUENCE</scope>
    <source>
        <strain evidence="10">London</strain>
    </source>
</reference>
<feature type="domain" description="Fucosyltransferase C-terminal" evidence="8">
    <location>
        <begin position="17"/>
        <end position="101"/>
    </location>
</feature>
<organism evidence="9 10">
    <name type="scientific">Tetranychus urticae</name>
    <name type="common">Two-spotted spider mite</name>
    <dbReference type="NCBI Taxonomy" id="32264"/>
    <lineage>
        <taxon>Eukaryota</taxon>
        <taxon>Metazoa</taxon>
        <taxon>Ecdysozoa</taxon>
        <taxon>Arthropoda</taxon>
        <taxon>Chelicerata</taxon>
        <taxon>Arachnida</taxon>
        <taxon>Acari</taxon>
        <taxon>Acariformes</taxon>
        <taxon>Trombidiformes</taxon>
        <taxon>Prostigmata</taxon>
        <taxon>Eleutherengona</taxon>
        <taxon>Raphignathae</taxon>
        <taxon>Tetranychoidea</taxon>
        <taxon>Tetranychidae</taxon>
        <taxon>Tetranychus</taxon>
    </lineage>
</organism>
<evidence type="ECO:0000256" key="4">
    <source>
        <dbReference type="ARBA" id="ARBA00022676"/>
    </source>
</evidence>
<dbReference type="Proteomes" id="UP000015104">
    <property type="component" value="Unassembled WGS sequence"/>
</dbReference>
<dbReference type="UniPathway" id="UPA00378"/>
<dbReference type="Gene3D" id="3.40.50.11660">
    <property type="entry name" value="Glycosyl transferase family 10, C-terminal domain"/>
    <property type="match status" value="1"/>
</dbReference>
<reference evidence="9" key="2">
    <citation type="submission" date="2015-06" db="UniProtKB">
        <authorList>
            <consortium name="EnsemblMetazoa"/>
        </authorList>
    </citation>
    <scope>IDENTIFICATION</scope>
</reference>
<dbReference type="EnsemblMetazoa" id="tetur20g00730.1">
    <property type="protein sequence ID" value="tetur20g00730.1"/>
    <property type="gene ID" value="tetur20g00730"/>
</dbReference>
<keyword evidence="4 7" id="KW-0328">Glycosyltransferase</keyword>
<dbReference type="InterPro" id="IPR001503">
    <property type="entry name" value="Glyco_trans_10"/>
</dbReference>
<evidence type="ECO:0000256" key="5">
    <source>
        <dbReference type="ARBA" id="ARBA00022679"/>
    </source>
</evidence>
<name>T1KST1_TETUR</name>
<dbReference type="PANTHER" id="PTHR48438:SF1">
    <property type="entry name" value="ALPHA-(1,3)-FUCOSYLTRANSFERASE C-RELATED"/>
    <property type="match status" value="1"/>
</dbReference>
<comment type="pathway">
    <text evidence="2">Protein modification; protein glycosylation.</text>
</comment>
<evidence type="ECO:0000313" key="9">
    <source>
        <dbReference type="EnsemblMetazoa" id="tetur20g00730.1"/>
    </source>
</evidence>
<dbReference type="InterPro" id="IPR055270">
    <property type="entry name" value="Glyco_tran_10_C"/>
</dbReference>
<dbReference type="GO" id="GO:0000139">
    <property type="term" value="C:Golgi membrane"/>
    <property type="evidence" value="ECO:0007669"/>
    <property type="project" value="UniProtKB-SubCell"/>
</dbReference>
<evidence type="ECO:0000259" key="8">
    <source>
        <dbReference type="Pfam" id="PF00852"/>
    </source>
</evidence>
<keyword evidence="6 7" id="KW-0333">Golgi apparatus</keyword>
<comment type="similarity">
    <text evidence="3 7">Belongs to the glycosyltransferase 10 family.</text>
</comment>
<dbReference type="SUPFAM" id="SSF53756">
    <property type="entry name" value="UDP-Glycosyltransferase/glycogen phosphorylase"/>
    <property type="match status" value="1"/>
</dbReference>
<evidence type="ECO:0000313" key="10">
    <source>
        <dbReference type="Proteomes" id="UP000015104"/>
    </source>
</evidence>
<evidence type="ECO:0000256" key="2">
    <source>
        <dbReference type="ARBA" id="ARBA00004922"/>
    </source>
</evidence>
<dbReference type="EC" id="2.4.1.-" evidence="7"/>
<evidence type="ECO:0000256" key="7">
    <source>
        <dbReference type="RuleBase" id="RU003832"/>
    </source>
</evidence>
<evidence type="ECO:0000256" key="3">
    <source>
        <dbReference type="ARBA" id="ARBA00008919"/>
    </source>
</evidence>
<dbReference type="GO" id="GO:0032580">
    <property type="term" value="C:Golgi cisterna membrane"/>
    <property type="evidence" value="ECO:0007669"/>
    <property type="project" value="UniProtKB-SubCell"/>
</dbReference>
<keyword evidence="7" id="KW-0812">Transmembrane</keyword>
<accession>T1KST1</accession>
<proteinExistence type="inferred from homology"/>
<dbReference type="AlphaFoldDB" id="T1KST1"/>
<evidence type="ECO:0000256" key="1">
    <source>
        <dbReference type="ARBA" id="ARBA00004323"/>
    </source>
</evidence>
<keyword evidence="7" id="KW-0472">Membrane</keyword>
<dbReference type="HOGENOM" id="CLU_2124200_0_0_1"/>
<dbReference type="EMBL" id="CAEY01000509">
    <property type="status" value="NOT_ANNOTATED_CDS"/>
    <property type="molecule type" value="Genomic_DNA"/>
</dbReference>
<evidence type="ECO:0000256" key="6">
    <source>
        <dbReference type="ARBA" id="ARBA00023034"/>
    </source>
</evidence>
<comment type="subcellular location">
    <subcellularLocation>
        <location evidence="1">Golgi apparatus membrane</location>
        <topology evidence="1">Single-pass type II membrane protein</topology>
    </subcellularLocation>
    <subcellularLocation>
        <location evidence="7">Golgi apparatus</location>
        <location evidence="7">Golgi stack membrane</location>
        <topology evidence="7">Single-pass type II membrane protein</topology>
    </subcellularLocation>
</comment>